<keyword evidence="2" id="KW-1185">Reference proteome</keyword>
<evidence type="ECO:0000313" key="2">
    <source>
        <dbReference type="Proteomes" id="UP000828140"/>
    </source>
</evidence>
<name>A0AAE7VUA2_9CAUD</name>
<dbReference type="EMBL" id="MZ501080">
    <property type="protein sequence ID" value="QXV80827.1"/>
    <property type="molecule type" value="Genomic_DNA"/>
</dbReference>
<sequence length="111" mass="12896">MSIVYGVVWKDATDGKTRFMTPSGRMYLWAYGAWRFKYQFVDSTYELLRSRVGKKGSKVFLASSRKVFMEKRVALDPSDYFSVKFICHRFSKGRLLSKGEISSVQKAELKK</sequence>
<dbReference type="Proteomes" id="UP000828140">
    <property type="component" value="Segment"/>
</dbReference>
<evidence type="ECO:0000313" key="1">
    <source>
        <dbReference type="EMBL" id="QXV80827.1"/>
    </source>
</evidence>
<accession>A0AAE7VUA2</accession>
<gene>
    <name evidence="1" type="ORF">bas02_0061</name>
</gene>
<protein>
    <submittedName>
        <fullName evidence="1">Uncharacterized protein</fullName>
    </submittedName>
</protein>
<reference evidence="1" key="1">
    <citation type="journal article" date="2021" name="PLoS Biol.">
        <title>Systematic exploration of Escherichia coli phage-host interactions with the BASEL phage collection.</title>
        <authorList>
            <person name="Maffei E."/>
            <person name="Shaidullina A."/>
            <person name="Burkolter M."/>
            <person name="Heyer Y."/>
            <person name="Estermann F."/>
            <person name="Druelle V."/>
            <person name="Sauer P."/>
            <person name="Willi L."/>
            <person name="Michaelis S."/>
            <person name="Hilbi H."/>
            <person name="Thaler D.S."/>
            <person name="Harms A."/>
        </authorList>
    </citation>
    <scope>NUCLEOTIDE SEQUENCE</scope>
    <source>
        <strain evidence="1">Bas02</strain>
    </source>
</reference>
<organism evidence="1 2">
    <name type="scientific">Escherichia phage JeanPiccard</name>
    <dbReference type="NCBI Taxonomy" id="2851955"/>
    <lineage>
        <taxon>Viruses</taxon>
        <taxon>Duplodnaviria</taxon>
        <taxon>Heunggongvirae</taxon>
        <taxon>Uroviricota</taxon>
        <taxon>Caudoviricetes</taxon>
        <taxon>Drexlerviridae</taxon>
        <taxon>Braunvirinae</taxon>
    </lineage>
</organism>
<proteinExistence type="predicted"/>